<reference evidence="2 3" key="1">
    <citation type="submission" date="2020-08" db="EMBL/GenBank/DDBJ databases">
        <title>Genomic Encyclopedia of Type Strains, Phase IV (KMG-IV): sequencing the most valuable type-strain genomes for metagenomic binning, comparative biology and taxonomic classification.</title>
        <authorList>
            <person name="Goeker M."/>
        </authorList>
    </citation>
    <scope>NUCLEOTIDE SEQUENCE [LARGE SCALE GENOMIC DNA]</scope>
    <source>
        <strain evidence="2 3">DSM 21793</strain>
    </source>
</reference>
<protein>
    <recommendedName>
        <fullName evidence="4">Quinohemoprotein amine dehydrogenase alpha subunit haem binding domain-containing protein</fullName>
    </recommendedName>
</protein>
<sequence length="93" mass="9650">MRRLALLVLIAATGASAQRPDDLPAGPGRAETVRVCTGCHEADVLVHRSQKTAAWIDVVQAMVEKGAEASSADQAAIVAYLQKALPVEGSGGR</sequence>
<evidence type="ECO:0000313" key="2">
    <source>
        <dbReference type="EMBL" id="MBB3892631.1"/>
    </source>
</evidence>
<dbReference type="EMBL" id="JACIDK010000005">
    <property type="protein sequence ID" value="MBB3892631.1"/>
    <property type="molecule type" value="Genomic_DNA"/>
</dbReference>
<gene>
    <name evidence="2" type="ORF">GGQ61_003367</name>
</gene>
<dbReference type="GO" id="GO:0020037">
    <property type="term" value="F:heme binding"/>
    <property type="evidence" value="ECO:0007669"/>
    <property type="project" value="InterPro"/>
</dbReference>
<keyword evidence="1" id="KW-0732">Signal</keyword>
<dbReference type="SUPFAM" id="SSF46626">
    <property type="entry name" value="Cytochrome c"/>
    <property type="match status" value="1"/>
</dbReference>
<evidence type="ECO:0000256" key="1">
    <source>
        <dbReference type="SAM" id="SignalP"/>
    </source>
</evidence>
<dbReference type="InterPro" id="IPR036909">
    <property type="entry name" value="Cyt_c-like_dom_sf"/>
</dbReference>
<feature type="chain" id="PRO_5032409898" description="Quinohemoprotein amine dehydrogenase alpha subunit haem binding domain-containing protein" evidence="1">
    <location>
        <begin position="18"/>
        <end position="93"/>
    </location>
</feature>
<dbReference type="GO" id="GO:0009055">
    <property type="term" value="F:electron transfer activity"/>
    <property type="evidence" value="ECO:0007669"/>
    <property type="project" value="InterPro"/>
</dbReference>
<dbReference type="Proteomes" id="UP000530564">
    <property type="component" value="Unassembled WGS sequence"/>
</dbReference>
<evidence type="ECO:0000313" key="3">
    <source>
        <dbReference type="Proteomes" id="UP000530564"/>
    </source>
</evidence>
<accession>A0A840A586</accession>
<dbReference type="AlphaFoldDB" id="A0A840A586"/>
<proteinExistence type="predicted"/>
<dbReference type="Gene3D" id="1.10.760.10">
    <property type="entry name" value="Cytochrome c-like domain"/>
    <property type="match status" value="1"/>
</dbReference>
<dbReference type="RefSeq" id="WP_183775284.1">
    <property type="nucleotide sequence ID" value="NZ_JACIDK010000005.1"/>
</dbReference>
<name>A0A840A586_9CAUL</name>
<keyword evidence="3" id="KW-1185">Reference proteome</keyword>
<evidence type="ECO:0008006" key="4">
    <source>
        <dbReference type="Google" id="ProtNLM"/>
    </source>
</evidence>
<feature type="signal peptide" evidence="1">
    <location>
        <begin position="1"/>
        <end position="17"/>
    </location>
</feature>
<organism evidence="2 3">
    <name type="scientific">Phenylobacterium haematophilum</name>
    <dbReference type="NCBI Taxonomy" id="98513"/>
    <lineage>
        <taxon>Bacteria</taxon>
        <taxon>Pseudomonadati</taxon>
        <taxon>Pseudomonadota</taxon>
        <taxon>Alphaproteobacteria</taxon>
        <taxon>Caulobacterales</taxon>
        <taxon>Caulobacteraceae</taxon>
        <taxon>Phenylobacterium</taxon>
    </lineage>
</organism>
<comment type="caution">
    <text evidence="2">The sequence shown here is derived from an EMBL/GenBank/DDBJ whole genome shotgun (WGS) entry which is preliminary data.</text>
</comment>